<dbReference type="Pfam" id="PF02687">
    <property type="entry name" value="FtsX"/>
    <property type="match status" value="1"/>
</dbReference>
<gene>
    <name evidence="11" type="primary">lolC</name>
    <name evidence="11" type="ORF">METHB2_140027</name>
</gene>
<dbReference type="AlphaFoldDB" id="A0A8S0WML2"/>
<dbReference type="InterPro" id="IPR025857">
    <property type="entry name" value="MacB_PCD"/>
</dbReference>
<protein>
    <submittedName>
        <fullName evidence="11">Lipoprotein-releasing system transmembrane protein LolC</fullName>
    </submittedName>
</protein>
<keyword evidence="12" id="KW-1185">Reference proteome</keyword>
<comment type="similarity">
    <text evidence="2">Belongs to the ABC-4 integral membrane protein family. LolC/E subfamily.</text>
</comment>
<comment type="subcellular location">
    <subcellularLocation>
        <location evidence="1">Cell membrane</location>
        <topology evidence="1">Multi-pass membrane protein</topology>
    </subcellularLocation>
</comment>
<feature type="transmembrane region" description="Helical" evidence="8">
    <location>
        <begin position="381"/>
        <end position="401"/>
    </location>
</feature>
<feature type="domain" description="MacB-like periplasmic core" evidence="10">
    <location>
        <begin position="27"/>
        <end position="239"/>
    </location>
</feature>
<feature type="domain" description="ABC3 transporter permease C-terminal" evidence="9">
    <location>
        <begin position="274"/>
        <end position="408"/>
    </location>
</feature>
<dbReference type="GO" id="GO:0042953">
    <property type="term" value="P:lipoprotein transport"/>
    <property type="evidence" value="ECO:0007669"/>
    <property type="project" value="InterPro"/>
</dbReference>
<dbReference type="RefSeq" id="WP_174624818.1">
    <property type="nucleotide sequence ID" value="NZ_CADCXN010000041.1"/>
</dbReference>
<keyword evidence="3" id="KW-0813">Transport</keyword>
<dbReference type="Proteomes" id="UP000494216">
    <property type="component" value="Unassembled WGS sequence"/>
</dbReference>
<evidence type="ECO:0000256" key="6">
    <source>
        <dbReference type="ARBA" id="ARBA00022989"/>
    </source>
</evidence>
<proteinExistence type="inferred from homology"/>
<keyword evidence="4" id="KW-1003">Cell membrane</keyword>
<evidence type="ECO:0000256" key="3">
    <source>
        <dbReference type="ARBA" id="ARBA00022448"/>
    </source>
</evidence>
<sequence length="415" mass="45705">MFKPLIFYIGLRYTRAKRRTQFISFITLTSVLGIALGVTALITVLSVMNGFEAELRQRILGMTSHATITGNYGQLDNWQELDQKLKDYPHVQGSAPFISGQVMINAGRRVSGTMLNGIRPDYESKVSEVVSNMKAGKLSDLIAGEYGIILGAELANYLGVMTGDKITVISPQINSTPAGIVPRMRRFTVVGIFQVGMYEYDRNMAMIHIEDAARLFRMGSAVSGLRIKLDDLFNAPKITRSLATFFENDYQVSDWTLAHNNFFRAIQTEKRVMFIILLLIVAVAAFNIVSTLVMVVTDKRGDIAILKTQGLTSRSVMGIFIVLGTVIGVVGTALGTVGGVLLALNVETIVPAIEKLFQVQFMAADVYYISQLPSKLAWPDVYAIAGMAFLLSLCATLYPAWQASKINPAEVLRYE</sequence>
<keyword evidence="6 8" id="KW-1133">Transmembrane helix</keyword>
<feature type="transmembrane region" description="Helical" evidence="8">
    <location>
        <begin position="317"/>
        <end position="344"/>
    </location>
</feature>
<feature type="transmembrane region" description="Helical" evidence="8">
    <location>
        <begin position="272"/>
        <end position="296"/>
    </location>
</feature>
<evidence type="ECO:0000259" key="10">
    <source>
        <dbReference type="Pfam" id="PF12704"/>
    </source>
</evidence>
<dbReference type="InterPro" id="IPR011925">
    <property type="entry name" value="LolCE_TM"/>
</dbReference>
<accession>A0A8S0WML2</accession>
<evidence type="ECO:0000259" key="9">
    <source>
        <dbReference type="Pfam" id="PF02687"/>
    </source>
</evidence>
<organism evidence="11 12">
    <name type="scientific">Candidatus Methylobacter favarea</name>
    <dbReference type="NCBI Taxonomy" id="2707345"/>
    <lineage>
        <taxon>Bacteria</taxon>
        <taxon>Pseudomonadati</taxon>
        <taxon>Pseudomonadota</taxon>
        <taxon>Gammaproteobacteria</taxon>
        <taxon>Methylococcales</taxon>
        <taxon>Methylococcaceae</taxon>
        <taxon>Methylobacter</taxon>
    </lineage>
</organism>
<evidence type="ECO:0000256" key="8">
    <source>
        <dbReference type="SAM" id="Phobius"/>
    </source>
</evidence>
<evidence type="ECO:0000256" key="1">
    <source>
        <dbReference type="ARBA" id="ARBA00004651"/>
    </source>
</evidence>
<dbReference type="GO" id="GO:0098797">
    <property type="term" value="C:plasma membrane protein complex"/>
    <property type="evidence" value="ECO:0007669"/>
    <property type="project" value="TreeGrafter"/>
</dbReference>
<evidence type="ECO:0000256" key="5">
    <source>
        <dbReference type="ARBA" id="ARBA00022692"/>
    </source>
</evidence>
<dbReference type="PANTHER" id="PTHR30489:SF0">
    <property type="entry name" value="LIPOPROTEIN-RELEASING SYSTEM TRANSMEMBRANE PROTEIN LOLE"/>
    <property type="match status" value="1"/>
</dbReference>
<evidence type="ECO:0000256" key="2">
    <source>
        <dbReference type="ARBA" id="ARBA00005236"/>
    </source>
</evidence>
<evidence type="ECO:0000256" key="4">
    <source>
        <dbReference type="ARBA" id="ARBA00022475"/>
    </source>
</evidence>
<feature type="transmembrane region" description="Helical" evidence="8">
    <location>
        <begin position="21"/>
        <end position="48"/>
    </location>
</feature>
<dbReference type="EMBL" id="CADCXN010000041">
    <property type="protein sequence ID" value="CAA9889840.1"/>
    <property type="molecule type" value="Genomic_DNA"/>
</dbReference>
<keyword evidence="5 8" id="KW-0812">Transmembrane</keyword>
<dbReference type="InterPro" id="IPR051447">
    <property type="entry name" value="Lipoprotein-release_system"/>
</dbReference>
<keyword evidence="11" id="KW-0449">Lipoprotein</keyword>
<dbReference type="Pfam" id="PF12704">
    <property type="entry name" value="MacB_PCD"/>
    <property type="match status" value="1"/>
</dbReference>
<keyword evidence="7 8" id="KW-0472">Membrane</keyword>
<evidence type="ECO:0000313" key="12">
    <source>
        <dbReference type="Proteomes" id="UP000494216"/>
    </source>
</evidence>
<evidence type="ECO:0000256" key="7">
    <source>
        <dbReference type="ARBA" id="ARBA00023136"/>
    </source>
</evidence>
<dbReference type="GO" id="GO:0044874">
    <property type="term" value="P:lipoprotein localization to outer membrane"/>
    <property type="evidence" value="ECO:0007669"/>
    <property type="project" value="TreeGrafter"/>
</dbReference>
<name>A0A8S0WML2_9GAMM</name>
<evidence type="ECO:0000313" key="11">
    <source>
        <dbReference type="EMBL" id="CAA9889840.1"/>
    </source>
</evidence>
<dbReference type="NCBIfam" id="TIGR02212">
    <property type="entry name" value="lolCE"/>
    <property type="match status" value="1"/>
</dbReference>
<comment type="caution">
    <text evidence="11">The sequence shown here is derived from an EMBL/GenBank/DDBJ whole genome shotgun (WGS) entry which is preliminary data.</text>
</comment>
<reference evidence="11 12" key="1">
    <citation type="submission" date="2020-02" db="EMBL/GenBank/DDBJ databases">
        <authorList>
            <person name="Hogendoorn C."/>
        </authorList>
    </citation>
    <scope>NUCLEOTIDE SEQUENCE [LARGE SCALE GENOMIC DNA]</scope>
    <source>
        <strain evidence="11">METHB21</strain>
    </source>
</reference>
<dbReference type="PANTHER" id="PTHR30489">
    <property type="entry name" value="LIPOPROTEIN-RELEASING SYSTEM TRANSMEMBRANE PROTEIN LOLE"/>
    <property type="match status" value="1"/>
</dbReference>
<dbReference type="InterPro" id="IPR003838">
    <property type="entry name" value="ABC3_permease_C"/>
</dbReference>